<dbReference type="AlphaFoldDB" id="A0A0M2HLY3"/>
<keyword evidence="2" id="KW-1185">Reference proteome</keyword>
<accession>A0A0M2HLY3</accession>
<evidence type="ECO:0000313" key="2">
    <source>
        <dbReference type="Proteomes" id="UP000033900"/>
    </source>
</evidence>
<comment type="caution">
    <text evidence="1">The sequence shown here is derived from an EMBL/GenBank/DDBJ whole genome shotgun (WGS) entry which is preliminary data.</text>
</comment>
<dbReference type="Proteomes" id="UP000033900">
    <property type="component" value="Unassembled WGS sequence"/>
</dbReference>
<dbReference type="EMBL" id="JYJB01000010">
    <property type="protein sequence ID" value="KJL45938.1"/>
    <property type="molecule type" value="Genomic_DNA"/>
</dbReference>
<dbReference type="STRING" id="273678.RS84_02556"/>
<proteinExistence type="predicted"/>
<sequence length="151" mass="16361">MSDQHPIVEDDVLGTLVRATTELSDGEILTHDWYAGSVVVDGGDLGLMIEGIDPEQVSPLLPRLREVVSRIDALRRTASDAVVTRFSTGEPETHELDEAASDLTLEMIEAAADGTIILHLNDDCGEHFPEGYWPAVHLGPDDDVTDVTVES</sequence>
<dbReference type="OrthoDB" id="8657320at2"/>
<dbReference type="PATRIC" id="fig|273678.4.peg.2560"/>
<reference evidence="1 2" key="1">
    <citation type="submission" date="2015-02" db="EMBL/GenBank/DDBJ databases">
        <title>Draft genome sequences of ten Microbacterium spp. with emphasis on heavy metal contaminated environments.</title>
        <authorList>
            <person name="Corretto E."/>
        </authorList>
    </citation>
    <scope>NUCLEOTIDE SEQUENCE [LARGE SCALE GENOMIC DNA]</scope>
    <source>
        <strain evidence="1 2">SA35</strain>
    </source>
</reference>
<protein>
    <recommendedName>
        <fullName evidence="3">DUF2262 domain-containing protein</fullName>
    </recommendedName>
</protein>
<dbReference type="RefSeq" id="WP_045258195.1">
    <property type="nucleotide sequence ID" value="NZ_JYJB01000010.1"/>
</dbReference>
<gene>
    <name evidence="1" type="ORF">RS84_02556</name>
</gene>
<organism evidence="1 2">
    <name type="scientific">Microbacterium hydrocarbonoxydans</name>
    <dbReference type="NCBI Taxonomy" id="273678"/>
    <lineage>
        <taxon>Bacteria</taxon>
        <taxon>Bacillati</taxon>
        <taxon>Actinomycetota</taxon>
        <taxon>Actinomycetes</taxon>
        <taxon>Micrococcales</taxon>
        <taxon>Microbacteriaceae</taxon>
        <taxon>Microbacterium</taxon>
    </lineage>
</organism>
<evidence type="ECO:0000313" key="1">
    <source>
        <dbReference type="EMBL" id="KJL45938.1"/>
    </source>
</evidence>
<evidence type="ECO:0008006" key="3">
    <source>
        <dbReference type="Google" id="ProtNLM"/>
    </source>
</evidence>
<name>A0A0M2HLY3_9MICO</name>